<accession>B6G853</accession>
<feature type="domain" description="ABC transmembrane type-1" evidence="10">
    <location>
        <begin position="26"/>
        <end position="216"/>
    </location>
</feature>
<dbReference type="HOGENOM" id="CLU_019602_1_0_11"/>
<feature type="transmembrane region" description="Helical" evidence="9">
    <location>
        <begin position="148"/>
        <end position="171"/>
    </location>
</feature>
<feature type="transmembrane region" description="Helical" evidence="9">
    <location>
        <begin position="191"/>
        <end position="214"/>
    </location>
</feature>
<dbReference type="GO" id="GO:0022857">
    <property type="term" value="F:transmembrane transporter activity"/>
    <property type="evidence" value="ECO:0007669"/>
    <property type="project" value="InterPro"/>
</dbReference>
<comment type="caution">
    <text evidence="11">The sequence shown here is derived from an EMBL/GenBank/DDBJ whole genome shotgun (WGS) entry which is preliminary data.</text>
</comment>
<comment type="similarity">
    <text evidence="2">Belongs to the binding-protein-dependent transport system permease family. HisMQ subfamily.</text>
</comment>
<keyword evidence="5 9" id="KW-0812">Transmembrane</keyword>
<keyword evidence="7 9" id="KW-1133">Transmembrane helix</keyword>
<dbReference type="InterPro" id="IPR000515">
    <property type="entry name" value="MetI-like"/>
</dbReference>
<proteinExistence type="inferred from homology"/>
<keyword evidence="8 9" id="KW-0472">Membrane</keyword>
<keyword evidence="3 9" id="KW-0813">Transport</keyword>
<dbReference type="Proteomes" id="UP000003560">
    <property type="component" value="Unassembled WGS sequence"/>
</dbReference>
<evidence type="ECO:0000313" key="11">
    <source>
        <dbReference type="EMBL" id="EEA91566.1"/>
    </source>
</evidence>
<gene>
    <name evidence="11" type="ORF">COLSTE_00243</name>
</gene>
<dbReference type="STRING" id="445975.COLSTE_00243"/>
<feature type="transmembrane region" description="Helical" evidence="9">
    <location>
        <begin position="30"/>
        <end position="53"/>
    </location>
</feature>
<keyword evidence="4" id="KW-1003">Cell membrane</keyword>
<evidence type="ECO:0000313" key="12">
    <source>
        <dbReference type="Proteomes" id="UP000003560"/>
    </source>
</evidence>
<organism evidence="11 12">
    <name type="scientific">Collinsella stercoris DSM 13279</name>
    <dbReference type="NCBI Taxonomy" id="445975"/>
    <lineage>
        <taxon>Bacteria</taxon>
        <taxon>Bacillati</taxon>
        <taxon>Actinomycetota</taxon>
        <taxon>Coriobacteriia</taxon>
        <taxon>Coriobacteriales</taxon>
        <taxon>Coriobacteriaceae</taxon>
        <taxon>Collinsella</taxon>
    </lineage>
</organism>
<name>B6G853_9ACTN</name>
<dbReference type="eggNOG" id="COG0765">
    <property type="taxonomic scope" value="Bacteria"/>
</dbReference>
<evidence type="ECO:0000256" key="3">
    <source>
        <dbReference type="ARBA" id="ARBA00022448"/>
    </source>
</evidence>
<dbReference type="PANTHER" id="PTHR30614:SF37">
    <property type="entry name" value="AMINO-ACID ABC TRANSPORTER PERMEASE PROTEIN YHDX-RELATED"/>
    <property type="match status" value="1"/>
</dbReference>
<reference evidence="11 12" key="2">
    <citation type="submission" date="2008-10" db="EMBL/GenBank/DDBJ databases">
        <authorList>
            <person name="Fulton L."/>
            <person name="Clifton S."/>
            <person name="Fulton B."/>
            <person name="Xu J."/>
            <person name="Minx P."/>
            <person name="Pepin K.H."/>
            <person name="Johnson M."/>
            <person name="Thiruvilangam P."/>
            <person name="Bhonagiri V."/>
            <person name="Nash W.E."/>
            <person name="Mardis E.R."/>
            <person name="Wilson R.K."/>
        </authorList>
    </citation>
    <scope>NUCLEOTIDE SEQUENCE [LARGE SCALE GENOMIC DNA]</scope>
    <source>
        <strain evidence="11 12">DSM 13279</strain>
    </source>
</reference>
<evidence type="ECO:0000256" key="7">
    <source>
        <dbReference type="ARBA" id="ARBA00022989"/>
    </source>
</evidence>
<dbReference type="InterPro" id="IPR035906">
    <property type="entry name" value="MetI-like_sf"/>
</dbReference>
<evidence type="ECO:0000256" key="2">
    <source>
        <dbReference type="ARBA" id="ARBA00010072"/>
    </source>
</evidence>
<dbReference type="PANTHER" id="PTHR30614">
    <property type="entry name" value="MEMBRANE COMPONENT OF AMINO ACID ABC TRANSPORTER"/>
    <property type="match status" value="1"/>
</dbReference>
<evidence type="ECO:0000256" key="1">
    <source>
        <dbReference type="ARBA" id="ARBA00004651"/>
    </source>
</evidence>
<dbReference type="PROSITE" id="PS50928">
    <property type="entry name" value="ABC_TM1"/>
    <property type="match status" value="1"/>
</dbReference>
<dbReference type="GO" id="GO:0043190">
    <property type="term" value="C:ATP-binding cassette (ABC) transporter complex"/>
    <property type="evidence" value="ECO:0007669"/>
    <property type="project" value="InterPro"/>
</dbReference>
<dbReference type="GO" id="GO:0006865">
    <property type="term" value="P:amino acid transport"/>
    <property type="evidence" value="ECO:0007669"/>
    <property type="project" value="UniProtKB-KW"/>
</dbReference>
<dbReference type="CDD" id="cd06261">
    <property type="entry name" value="TM_PBP2"/>
    <property type="match status" value="1"/>
</dbReference>
<dbReference type="Pfam" id="PF00528">
    <property type="entry name" value="BPD_transp_1"/>
    <property type="match status" value="1"/>
</dbReference>
<dbReference type="EMBL" id="ABXJ01000013">
    <property type="protein sequence ID" value="EEA91566.1"/>
    <property type="molecule type" value="Genomic_DNA"/>
</dbReference>
<keyword evidence="12" id="KW-1185">Reference proteome</keyword>
<feature type="transmembrane region" description="Helical" evidence="9">
    <location>
        <begin position="65"/>
        <end position="85"/>
    </location>
</feature>
<evidence type="ECO:0000259" key="10">
    <source>
        <dbReference type="PROSITE" id="PS50928"/>
    </source>
</evidence>
<dbReference type="Gene3D" id="1.10.3720.10">
    <property type="entry name" value="MetI-like"/>
    <property type="match status" value="1"/>
</dbReference>
<evidence type="ECO:0000256" key="9">
    <source>
        <dbReference type="RuleBase" id="RU363032"/>
    </source>
</evidence>
<dbReference type="SUPFAM" id="SSF161098">
    <property type="entry name" value="MetI-like"/>
    <property type="match status" value="1"/>
</dbReference>
<dbReference type="InterPro" id="IPR010065">
    <property type="entry name" value="AA_ABC_transptr_permease_3TM"/>
</dbReference>
<keyword evidence="6" id="KW-0029">Amino-acid transport</keyword>
<evidence type="ECO:0000256" key="4">
    <source>
        <dbReference type="ARBA" id="ARBA00022475"/>
    </source>
</evidence>
<evidence type="ECO:0000256" key="8">
    <source>
        <dbReference type="ARBA" id="ARBA00023136"/>
    </source>
</evidence>
<comment type="subcellular location">
    <subcellularLocation>
        <location evidence="1 9">Cell membrane</location>
        <topology evidence="1 9">Multi-pass membrane protein</topology>
    </subcellularLocation>
</comment>
<evidence type="ECO:0000256" key="5">
    <source>
        <dbReference type="ARBA" id="ARBA00022692"/>
    </source>
</evidence>
<evidence type="ECO:0000256" key="6">
    <source>
        <dbReference type="ARBA" id="ARBA00022970"/>
    </source>
</evidence>
<dbReference type="AlphaFoldDB" id="B6G853"/>
<dbReference type="NCBIfam" id="TIGR01726">
    <property type="entry name" value="HEQRo_perm_3TM"/>
    <property type="match status" value="1"/>
</dbReference>
<dbReference type="InterPro" id="IPR043429">
    <property type="entry name" value="ArtM/GltK/GlnP/TcyL/YhdX-like"/>
</dbReference>
<reference evidence="11 12" key="1">
    <citation type="submission" date="2008-10" db="EMBL/GenBank/DDBJ databases">
        <title>Draft genome sequence of Collinsella stercoris (DSM 13279).</title>
        <authorList>
            <person name="Sudarsanam P."/>
            <person name="Ley R."/>
            <person name="Guruge J."/>
            <person name="Turnbaugh P.J."/>
            <person name="Mahowald M."/>
            <person name="Liep D."/>
            <person name="Gordon J."/>
        </authorList>
    </citation>
    <scope>NUCLEOTIDE SEQUENCE [LARGE SCALE GENOMIC DNA]</scope>
    <source>
        <strain evidence="11 12">DSM 13279</strain>
    </source>
</reference>
<sequence length="227" mass="24423">MIWGKERRVSLSELLSTYGQNYVDALLSTWGMTALCFALVMALAVGITVLRVCPFKPLRWLGDGYVQVFRNIPGVSLLIIIVYALPSLNLVLPYRTCVILTVVLVASAFGSENFMSGINTIGVGQIEAARSLGLSFGQMLRRIVIPQALRTTVLPMTNLLIAVMLTTSLGSQVPLDPAELTGVVSYINTRATGGILAFAVSAAGYALTAVAIAFMGNRIDRKVRIAR</sequence>
<protein>
    <submittedName>
        <fullName evidence="11">ABC transporter, permease protein</fullName>
    </submittedName>
</protein>